<organism evidence="2 3">
    <name type="scientific">Sphagnum jensenii</name>
    <dbReference type="NCBI Taxonomy" id="128206"/>
    <lineage>
        <taxon>Eukaryota</taxon>
        <taxon>Viridiplantae</taxon>
        <taxon>Streptophyta</taxon>
        <taxon>Embryophyta</taxon>
        <taxon>Bryophyta</taxon>
        <taxon>Sphagnophytina</taxon>
        <taxon>Sphagnopsida</taxon>
        <taxon>Sphagnales</taxon>
        <taxon>Sphagnaceae</taxon>
        <taxon>Sphagnum</taxon>
    </lineage>
</organism>
<reference evidence="2" key="1">
    <citation type="submission" date="2024-02" db="EMBL/GenBank/DDBJ databases">
        <authorList>
            <consortium name="ELIXIR-Norway"/>
            <consortium name="Elixir Norway"/>
        </authorList>
    </citation>
    <scope>NUCLEOTIDE SEQUENCE</scope>
</reference>
<gene>
    <name evidence="2" type="ORF">CSSPJE1EN1_LOCUS23041</name>
</gene>
<evidence type="ECO:0000313" key="3">
    <source>
        <dbReference type="Proteomes" id="UP001497444"/>
    </source>
</evidence>
<feature type="compositionally biased region" description="Basic and acidic residues" evidence="1">
    <location>
        <begin position="1"/>
        <end position="11"/>
    </location>
</feature>
<name>A0ABP0XEL6_9BRYO</name>
<dbReference type="Proteomes" id="UP001497444">
    <property type="component" value="Chromosome 8"/>
</dbReference>
<keyword evidence="3" id="KW-1185">Reference proteome</keyword>
<feature type="compositionally biased region" description="Low complexity" evidence="1">
    <location>
        <begin position="15"/>
        <end position="24"/>
    </location>
</feature>
<accession>A0ABP0XEL6</accession>
<proteinExistence type="predicted"/>
<dbReference type="EMBL" id="OZ020103">
    <property type="protein sequence ID" value="CAK9277563.1"/>
    <property type="molecule type" value="Genomic_DNA"/>
</dbReference>
<protein>
    <submittedName>
        <fullName evidence="2">Uncharacterized protein</fullName>
    </submittedName>
</protein>
<feature type="region of interest" description="Disordered" evidence="1">
    <location>
        <begin position="1"/>
        <end position="46"/>
    </location>
</feature>
<feature type="compositionally biased region" description="Gly residues" evidence="1">
    <location>
        <begin position="25"/>
        <end position="37"/>
    </location>
</feature>
<sequence>MGSGAGDRRTAPENAGSHQAAGAAAAGGGEGVRGGGLENYESSGNLNEKGQHWAAQRLLVVTNRLPVSAIREGDSWDLRLSPGGICHTTIVLVSFRNCSCVKQLRWDPPAR</sequence>
<evidence type="ECO:0000313" key="2">
    <source>
        <dbReference type="EMBL" id="CAK9277563.1"/>
    </source>
</evidence>
<evidence type="ECO:0000256" key="1">
    <source>
        <dbReference type="SAM" id="MobiDB-lite"/>
    </source>
</evidence>